<feature type="binding site" evidence="8">
    <location>
        <position position="240"/>
    </location>
    <ligand>
        <name>shikimate</name>
        <dbReference type="ChEBI" id="CHEBI:36208"/>
    </ligand>
</feature>
<reference evidence="9" key="1">
    <citation type="journal article" date="2014" name="Genome Announc.">
        <title>Draft genome sequences of the altered schaedler flora, a defined bacterial community from gnotobiotic mice.</title>
        <authorList>
            <person name="Wannemuehler M.J."/>
            <person name="Overstreet A.M."/>
            <person name="Ward D.V."/>
            <person name="Phillips G.J."/>
        </authorList>
    </citation>
    <scope>NUCLEOTIDE SEQUENCE</scope>
    <source>
        <strain evidence="9">ASF457</strain>
    </source>
</reference>
<dbReference type="EC" id="1.1.1.25" evidence="2 8"/>
<feature type="binding site" evidence="8">
    <location>
        <position position="233"/>
    </location>
    <ligand>
        <name>NADP(+)</name>
        <dbReference type="ChEBI" id="CHEBI:58349"/>
    </ligand>
</feature>
<reference evidence="9" key="2">
    <citation type="submission" date="2022-05" db="EMBL/GenBank/DDBJ databases">
        <authorList>
            <person name="Proctor A.L."/>
            <person name="Phillips G.J."/>
            <person name="Wannemuehler M.J."/>
        </authorList>
    </citation>
    <scope>NUCLEOTIDE SEQUENCE</scope>
    <source>
        <strain evidence="9">ASF457</strain>
    </source>
</reference>
<organism evidence="9 10">
    <name type="scientific">Mucispirillum schaedleri ASF457</name>
    <dbReference type="NCBI Taxonomy" id="1379858"/>
    <lineage>
        <taxon>Bacteria</taxon>
        <taxon>Pseudomonadati</taxon>
        <taxon>Deferribacterota</taxon>
        <taxon>Deferribacteres</taxon>
        <taxon>Deferribacterales</taxon>
        <taxon>Mucispirillaceae</taxon>
        <taxon>Mucispirillum</taxon>
    </lineage>
</organism>
<dbReference type="InterPro" id="IPR046346">
    <property type="entry name" value="Aminoacid_DH-like_N_sf"/>
</dbReference>
<name>V2Q9F7_9BACT</name>
<feature type="binding site" evidence="8">
    <location>
        <position position="212"/>
    </location>
    <ligand>
        <name>shikimate</name>
        <dbReference type="ChEBI" id="CHEBI:36208"/>
    </ligand>
</feature>
<dbReference type="eggNOG" id="COG0169">
    <property type="taxonomic scope" value="Bacteria"/>
</dbReference>
<dbReference type="KEGG" id="msch:N508_000335"/>
<dbReference type="Pfam" id="PF08501">
    <property type="entry name" value="Shikimate_dh_N"/>
    <property type="match status" value="1"/>
</dbReference>
<dbReference type="SUPFAM" id="SSF51735">
    <property type="entry name" value="NAD(P)-binding Rossmann-fold domains"/>
    <property type="match status" value="1"/>
</dbReference>
<feature type="binding site" evidence="8">
    <location>
        <begin position="126"/>
        <end position="130"/>
    </location>
    <ligand>
        <name>NADP(+)</name>
        <dbReference type="ChEBI" id="CHEBI:58349"/>
    </ligand>
</feature>
<evidence type="ECO:0000256" key="6">
    <source>
        <dbReference type="ARBA" id="ARBA00023141"/>
    </source>
</evidence>
<dbReference type="AlphaFoldDB" id="V2Q9F7"/>
<dbReference type="InterPro" id="IPR041121">
    <property type="entry name" value="SDH_C"/>
</dbReference>
<dbReference type="HAMAP" id="MF_00222">
    <property type="entry name" value="Shikimate_DH_AroE"/>
    <property type="match status" value="1"/>
</dbReference>
<dbReference type="GO" id="GO:0009423">
    <property type="term" value="P:chorismate biosynthetic process"/>
    <property type="evidence" value="ECO:0007669"/>
    <property type="project" value="UniProtKB-UniRule"/>
</dbReference>
<dbReference type="InterPro" id="IPR013708">
    <property type="entry name" value="Shikimate_DH-bd_N"/>
</dbReference>
<gene>
    <name evidence="8 9" type="primary">aroE</name>
    <name evidence="9" type="ORF">N508_000335</name>
</gene>
<evidence type="ECO:0000313" key="9">
    <source>
        <dbReference type="EMBL" id="USF23278.1"/>
    </source>
</evidence>
<dbReference type="InterPro" id="IPR036291">
    <property type="entry name" value="NAD(P)-bd_dom_sf"/>
</dbReference>
<dbReference type="GO" id="GO:0009073">
    <property type="term" value="P:aromatic amino acid family biosynthetic process"/>
    <property type="evidence" value="ECO:0007669"/>
    <property type="project" value="UniProtKB-KW"/>
</dbReference>
<dbReference type="RefSeq" id="WP_023276346.1">
    <property type="nucleotide sequence ID" value="NZ_CP097562.1"/>
</dbReference>
<comment type="caution">
    <text evidence="8">Lacks conserved residue(s) required for the propagation of feature annotation.</text>
</comment>
<dbReference type="GO" id="GO:0019632">
    <property type="term" value="P:shikimate metabolic process"/>
    <property type="evidence" value="ECO:0007669"/>
    <property type="project" value="InterPro"/>
</dbReference>
<dbReference type="Pfam" id="PF18317">
    <property type="entry name" value="SDH_C"/>
    <property type="match status" value="1"/>
</dbReference>
<evidence type="ECO:0000256" key="7">
    <source>
        <dbReference type="ARBA" id="ARBA00049442"/>
    </source>
</evidence>
<dbReference type="GO" id="GO:0005829">
    <property type="term" value="C:cytosol"/>
    <property type="evidence" value="ECO:0007669"/>
    <property type="project" value="TreeGrafter"/>
</dbReference>
<dbReference type="InterPro" id="IPR022893">
    <property type="entry name" value="Shikimate_DH_fam"/>
</dbReference>
<evidence type="ECO:0000256" key="2">
    <source>
        <dbReference type="ARBA" id="ARBA00012962"/>
    </source>
</evidence>
<comment type="pathway">
    <text evidence="1 8">Metabolic intermediate biosynthesis; chorismate biosynthesis; chorismate from D-erythrose 4-phosphate and phosphoenolpyruvate: step 4/7.</text>
</comment>
<accession>V2Q9F7</accession>
<comment type="subunit">
    <text evidence="8">Homodimer.</text>
</comment>
<comment type="catalytic activity">
    <reaction evidence="7 8">
        <text>shikimate + NADP(+) = 3-dehydroshikimate + NADPH + H(+)</text>
        <dbReference type="Rhea" id="RHEA:17737"/>
        <dbReference type="ChEBI" id="CHEBI:15378"/>
        <dbReference type="ChEBI" id="CHEBI:16630"/>
        <dbReference type="ChEBI" id="CHEBI:36208"/>
        <dbReference type="ChEBI" id="CHEBI:57783"/>
        <dbReference type="ChEBI" id="CHEBI:58349"/>
        <dbReference type="EC" id="1.1.1.25"/>
    </reaction>
</comment>
<dbReference type="Pfam" id="PF01488">
    <property type="entry name" value="Shikimate_DH"/>
    <property type="match status" value="1"/>
</dbReference>
<proteinExistence type="inferred from homology"/>
<feature type="binding site" evidence="8">
    <location>
        <position position="210"/>
    </location>
    <ligand>
        <name>NADP(+)</name>
        <dbReference type="ChEBI" id="CHEBI:58349"/>
    </ligand>
</feature>
<feature type="binding site" evidence="8">
    <location>
        <position position="62"/>
    </location>
    <ligand>
        <name>shikimate</name>
        <dbReference type="ChEBI" id="CHEBI:36208"/>
    </ligand>
</feature>
<comment type="function">
    <text evidence="8">Involved in the biosynthesis of the chorismate, which leads to the biosynthesis of aromatic amino acids. Catalyzes the reversible NADPH linked reduction of 3-dehydroshikimate (DHSA) to yield shikimate (SA).</text>
</comment>
<keyword evidence="5 8" id="KW-0560">Oxidoreductase</keyword>
<dbReference type="InterPro" id="IPR006151">
    <property type="entry name" value="Shikm_DH/Glu-tRNA_Rdtase"/>
</dbReference>
<dbReference type="GO" id="GO:0004764">
    <property type="term" value="F:shikimate 3-dehydrogenase (NADP+) activity"/>
    <property type="evidence" value="ECO:0007669"/>
    <property type="project" value="UniProtKB-UniRule"/>
</dbReference>
<dbReference type="CDD" id="cd01065">
    <property type="entry name" value="NAD_bind_Shikimate_DH"/>
    <property type="match status" value="1"/>
</dbReference>
<feature type="binding site" evidence="8">
    <location>
        <position position="87"/>
    </location>
    <ligand>
        <name>shikimate</name>
        <dbReference type="ChEBI" id="CHEBI:36208"/>
    </ligand>
</feature>
<dbReference type="Proteomes" id="UP000017429">
    <property type="component" value="Chromosome"/>
</dbReference>
<feature type="binding site" evidence="8">
    <location>
        <begin position="15"/>
        <end position="17"/>
    </location>
    <ligand>
        <name>shikimate</name>
        <dbReference type="ChEBI" id="CHEBI:36208"/>
    </ligand>
</feature>
<feature type="active site" description="Proton acceptor" evidence="8">
    <location>
        <position position="66"/>
    </location>
</feature>
<dbReference type="InterPro" id="IPR011342">
    <property type="entry name" value="Shikimate_DH"/>
</dbReference>
<keyword evidence="6 8" id="KW-0057">Aromatic amino acid biosynthesis</keyword>
<dbReference type="Gene3D" id="3.40.50.720">
    <property type="entry name" value="NAD(P)-binding Rossmann-like Domain"/>
    <property type="match status" value="1"/>
</dbReference>
<keyword evidence="10" id="KW-1185">Reference proteome</keyword>
<evidence type="ECO:0000256" key="4">
    <source>
        <dbReference type="ARBA" id="ARBA00022857"/>
    </source>
</evidence>
<dbReference type="PANTHER" id="PTHR21089">
    <property type="entry name" value="SHIKIMATE DEHYDROGENASE"/>
    <property type="match status" value="1"/>
</dbReference>
<keyword evidence="3 8" id="KW-0028">Amino-acid biosynthesis</keyword>
<comment type="similarity">
    <text evidence="8">Belongs to the shikimate dehydrogenase family.</text>
</comment>
<dbReference type="PANTHER" id="PTHR21089:SF1">
    <property type="entry name" value="BIFUNCTIONAL 3-DEHYDROQUINATE DEHYDRATASE_SHIKIMATE DEHYDROGENASE, CHLOROPLASTIC"/>
    <property type="match status" value="1"/>
</dbReference>
<evidence type="ECO:0000256" key="8">
    <source>
        <dbReference type="HAMAP-Rule" id="MF_00222"/>
    </source>
</evidence>
<evidence type="ECO:0000256" key="5">
    <source>
        <dbReference type="ARBA" id="ARBA00023002"/>
    </source>
</evidence>
<feature type="binding site" evidence="8">
    <location>
        <position position="102"/>
    </location>
    <ligand>
        <name>shikimate</name>
        <dbReference type="ChEBI" id="CHEBI:36208"/>
    </ligand>
</feature>
<keyword evidence="4 8" id="KW-0521">NADP</keyword>
<dbReference type="NCBIfam" id="TIGR00507">
    <property type="entry name" value="aroE"/>
    <property type="match status" value="1"/>
</dbReference>
<evidence type="ECO:0000256" key="1">
    <source>
        <dbReference type="ARBA" id="ARBA00004871"/>
    </source>
</evidence>
<reference evidence="9" key="3">
    <citation type="submission" date="2022-06" db="EMBL/GenBank/DDBJ databases">
        <title>Resources to Facilitate Use of the Altered Schaedler Flora (ASF) Mouse Model to Study Microbiome Function.</title>
        <authorList>
            <person name="Proctor A."/>
            <person name="Parvinroo S."/>
            <person name="Richie T."/>
            <person name="Jia X."/>
            <person name="Lee S.T.M."/>
            <person name="Karp P.D."/>
            <person name="Paley S."/>
            <person name="Kostic A.D."/>
            <person name="Pierre J.F."/>
            <person name="Wannemuehler M.J."/>
            <person name="Phillips G.J."/>
        </authorList>
    </citation>
    <scope>NUCLEOTIDE SEQUENCE</scope>
    <source>
        <strain evidence="9">ASF457</strain>
    </source>
</reference>
<sequence length="266" mass="30129">MYINLGLIGSPLNHTFSPFIHNYFLYKSSLCGGYTCYDISIEELEETIMMFQKFHFKGVNVTVPYKQEVMQFCSELDITAKSIGAVNTLHFTDNGIIGHNTDIFGFYMMLETSGINTLNKKVLLLGAGGASRAVIPYLLMNKPEYFLIANRTLEKAEDLSLLYEDDIDICRPDDLQGLEFDIVINTTSMGVNGEPYTDYGFKIKEAAVDMIYRPQMTSFLSLYSKDNIKLVNGLAMLIYQAAGSFNIWTGCDIIPDMEYFYKAVYK</sequence>
<dbReference type="EMBL" id="CP097562">
    <property type="protein sequence ID" value="USF23278.1"/>
    <property type="molecule type" value="Genomic_DNA"/>
</dbReference>
<dbReference type="SUPFAM" id="SSF53223">
    <property type="entry name" value="Aminoacid dehydrogenase-like, N-terminal domain"/>
    <property type="match status" value="1"/>
</dbReference>
<evidence type="ECO:0000256" key="3">
    <source>
        <dbReference type="ARBA" id="ARBA00022605"/>
    </source>
</evidence>
<dbReference type="GO" id="GO:0050661">
    <property type="term" value="F:NADP binding"/>
    <property type="evidence" value="ECO:0007669"/>
    <property type="project" value="InterPro"/>
</dbReference>
<protein>
    <recommendedName>
        <fullName evidence="2 8">Shikimate dehydrogenase (NADP(+))</fullName>
        <shortName evidence="8">SDH</shortName>
        <ecNumber evidence="2 8">1.1.1.25</ecNumber>
    </recommendedName>
</protein>
<feature type="binding site" evidence="8">
    <location>
        <begin position="150"/>
        <end position="155"/>
    </location>
    <ligand>
        <name>NADP(+)</name>
        <dbReference type="ChEBI" id="CHEBI:58349"/>
    </ligand>
</feature>
<dbReference type="Gene3D" id="3.40.50.10860">
    <property type="entry name" value="Leucine Dehydrogenase, chain A, domain 1"/>
    <property type="match status" value="1"/>
</dbReference>
<evidence type="ECO:0000313" key="10">
    <source>
        <dbReference type="Proteomes" id="UP000017429"/>
    </source>
</evidence>
<dbReference type="GO" id="GO:0008652">
    <property type="term" value="P:amino acid biosynthetic process"/>
    <property type="evidence" value="ECO:0007669"/>
    <property type="project" value="UniProtKB-KW"/>
</dbReference>